<gene>
    <name evidence="1" type="ORF">PMACD_LOCUS4309</name>
</gene>
<organism evidence="1 2">
    <name type="scientific">Pieris macdunnoughi</name>
    <dbReference type="NCBI Taxonomy" id="345717"/>
    <lineage>
        <taxon>Eukaryota</taxon>
        <taxon>Metazoa</taxon>
        <taxon>Ecdysozoa</taxon>
        <taxon>Arthropoda</taxon>
        <taxon>Hexapoda</taxon>
        <taxon>Insecta</taxon>
        <taxon>Pterygota</taxon>
        <taxon>Neoptera</taxon>
        <taxon>Endopterygota</taxon>
        <taxon>Lepidoptera</taxon>
        <taxon>Glossata</taxon>
        <taxon>Ditrysia</taxon>
        <taxon>Papilionoidea</taxon>
        <taxon>Pieridae</taxon>
        <taxon>Pierinae</taxon>
        <taxon>Pieris</taxon>
    </lineage>
</organism>
<evidence type="ECO:0000313" key="1">
    <source>
        <dbReference type="EMBL" id="CAF4815614.1"/>
    </source>
</evidence>
<reference evidence="1" key="1">
    <citation type="submission" date="2021-02" db="EMBL/GenBank/DDBJ databases">
        <authorList>
            <person name="Steward A R."/>
        </authorList>
    </citation>
    <scope>NUCLEOTIDE SEQUENCE</scope>
</reference>
<protein>
    <submittedName>
        <fullName evidence="1">Uncharacterized protein</fullName>
    </submittedName>
</protein>
<proteinExistence type="predicted"/>
<keyword evidence="2" id="KW-1185">Reference proteome</keyword>
<evidence type="ECO:0000313" key="2">
    <source>
        <dbReference type="Proteomes" id="UP000663880"/>
    </source>
</evidence>
<dbReference type="OrthoDB" id="5975154at2759"/>
<comment type="caution">
    <text evidence="1">The sequence shown here is derived from an EMBL/GenBank/DDBJ whole genome shotgun (WGS) entry which is preliminary data.</text>
</comment>
<accession>A0A821Q5P6</accession>
<dbReference type="AlphaFoldDB" id="A0A821Q5P6"/>
<dbReference type="Proteomes" id="UP000663880">
    <property type="component" value="Unassembled WGS sequence"/>
</dbReference>
<dbReference type="EMBL" id="CAJOBZ010000007">
    <property type="protein sequence ID" value="CAF4815614.1"/>
    <property type="molecule type" value="Genomic_DNA"/>
</dbReference>
<sequence length="67" mass="7327">MDEQTGSNIVSVGVDLSEFYMSVEWDILEVPAVRSGQTFGHTTTCEVKCGLLEVTSVQEIPVQPPLE</sequence>
<name>A0A821Q5P6_9NEOP</name>